<evidence type="ECO:0000313" key="2">
    <source>
        <dbReference type="EMBL" id="BCB91039.1"/>
    </source>
</evidence>
<dbReference type="RefSeq" id="WP_173163700.1">
    <property type="nucleotide sequence ID" value="NZ_AP022871.1"/>
</dbReference>
<reference evidence="2 3" key="1">
    <citation type="submission" date="2020-03" db="EMBL/GenBank/DDBJ databases">
        <title>Whole genome shotgun sequence of Phytohabitans suffuscus NBRC 105367.</title>
        <authorList>
            <person name="Komaki H."/>
            <person name="Tamura T."/>
        </authorList>
    </citation>
    <scope>NUCLEOTIDE SEQUENCE [LARGE SCALE GENOMIC DNA]</scope>
    <source>
        <strain evidence="2 3">NBRC 105367</strain>
    </source>
</reference>
<dbReference type="KEGG" id="psuu:Psuf_083520"/>
<name>A0A6F8YY82_9ACTN</name>
<dbReference type="AlphaFoldDB" id="A0A6F8YY82"/>
<organism evidence="2 3">
    <name type="scientific">Phytohabitans suffuscus</name>
    <dbReference type="NCBI Taxonomy" id="624315"/>
    <lineage>
        <taxon>Bacteria</taxon>
        <taxon>Bacillati</taxon>
        <taxon>Actinomycetota</taxon>
        <taxon>Actinomycetes</taxon>
        <taxon>Micromonosporales</taxon>
        <taxon>Micromonosporaceae</taxon>
    </lineage>
</organism>
<dbReference type="EMBL" id="AP022871">
    <property type="protein sequence ID" value="BCB91039.1"/>
    <property type="molecule type" value="Genomic_DNA"/>
</dbReference>
<evidence type="ECO:0000313" key="3">
    <source>
        <dbReference type="Proteomes" id="UP000503011"/>
    </source>
</evidence>
<keyword evidence="3" id="KW-1185">Reference proteome</keyword>
<sequence length="290" mass="30922">MTSEGMNSEDMTREDMNSEDMTSQGTGRRVYRVAADPAQVDAAGPPPRPPDRRLTRVVWDLPDDALPALPALRAWMREHGVTGVEEYGLVVHEEPLPPRGEPYGVAGLPSQRWEGPPLTRAEPCPRCGLPVTRLVPGVGGDAAAPYPLAYLSGPGAYLAAPGLVDELRAAGLDGGLAAPPLGDGVLLVAEHALGGPAYPFGPRPCEVCGRASESGPRGPVFARPRYAYRLTFDRPDAHWSWSTVYGQAMPLVSGAVAGRLAELVPGVRFLPHGRPDDPGAFLPERYREEG</sequence>
<protein>
    <submittedName>
        <fullName evidence="2">Uncharacterized protein</fullName>
    </submittedName>
</protein>
<reference evidence="2 3" key="2">
    <citation type="submission" date="2020-03" db="EMBL/GenBank/DDBJ databases">
        <authorList>
            <person name="Ichikawa N."/>
            <person name="Kimura A."/>
            <person name="Kitahashi Y."/>
            <person name="Uohara A."/>
        </authorList>
    </citation>
    <scope>NUCLEOTIDE SEQUENCE [LARGE SCALE GENOMIC DNA]</scope>
    <source>
        <strain evidence="2 3">NBRC 105367</strain>
    </source>
</reference>
<accession>A0A6F8YY82</accession>
<evidence type="ECO:0000256" key="1">
    <source>
        <dbReference type="SAM" id="MobiDB-lite"/>
    </source>
</evidence>
<dbReference type="Proteomes" id="UP000503011">
    <property type="component" value="Chromosome"/>
</dbReference>
<feature type="region of interest" description="Disordered" evidence="1">
    <location>
        <begin position="1"/>
        <end position="54"/>
    </location>
</feature>
<proteinExistence type="predicted"/>
<gene>
    <name evidence="2" type="ORF">Psuf_083520</name>
</gene>